<dbReference type="PANTHER" id="PTHR13651:SF0">
    <property type="entry name" value="PROTEIN ABITRAM"/>
    <property type="match status" value="1"/>
</dbReference>
<evidence type="ECO:0000256" key="3">
    <source>
        <dbReference type="ARBA" id="ARBA00030463"/>
    </source>
</evidence>
<dbReference type="Pfam" id="PF01597">
    <property type="entry name" value="GCV_H"/>
    <property type="match status" value="1"/>
</dbReference>
<dbReference type="AlphaFoldDB" id="A0A4U8VD22"/>
<dbReference type="PANTHER" id="PTHR13651">
    <property type="entry name" value="PROTEIN ABITRAM"/>
    <property type="match status" value="1"/>
</dbReference>
<dbReference type="Gene3D" id="2.40.50.100">
    <property type="match status" value="1"/>
</dbReference>
<reference evidence="5" key="1">
    <citation type="submission" date="2018-10" db="EMBL/GenBank/DDBJ databases">
        <authorList>
            <person name="Finet C."/>
        </authorList>
    </citation>
    <scope>NUCLEOTIDE SEQUENCE</scope>
    <source>
        <tissue evidence="5">Embryos</tissue>
    </source>
</reference>
<evidence type="ECO:0000256" key="1">
    <source>
        <dbReference type="ARBA" id="ARBA00010764"/>
    </source>
</evidence>
<evidence type="ECO:0000313" key="5">
    <source>
        <dbReference type="EMBL" id="VCV25394.1"/>
    </source>
</evidence>
<evidence type="ECO:0000256" key="2">
    <source>
        <dbReference type="ARBA" id="ARBA00019325"/>
    </source>
</evidence>
<dbReference type="InterPro" id="IPR033753">
    <property type="entry name" value="GCV_H/Fam206"/>
</dbReference>
<dbReference type="EMBL" id="LR027986">
    <property type="protein sequence ID" value="VCV25394.1"/>
    <property type="molecule type" value="mRNA"/>
</dbReference>
<feature type="compositionally biased region" description="Polar residues" evidence="4">
    <location>
        <begin position="178"/>
        <end position="192"/>
    </location>
</feature>
<dbReference type="SUPFAM" id="SSF51230">
    <property type="entry name" value="Single hybrid motif"/>
    <property type="match status" value="1"/>
</dbReference>
<sequence>MDELTSPIEKCLETVDEFKPLVDRYFTKFYCLNVLDKQDDYCILMHSNRVCLITLAPSHPIISGDRTVVKLDFQVGGKVDRLSNKVSGKWKHGAQRLKPKSAILQAECSDGKKFIISSSISGKLIEVNQSILKNPNLIKEDAQGHGYIAIVMPDINVADNYREQLLSHEDYEKLVLANSTNGTENSVKPSSPRTEKNQSES</sequence>
<protein>
    <recommendedName>
        <fullName evidence="2">Protein Abitram</fullName>
    </recommendedName>
    <alternativeName>
        <fullName evidence="3">Actin-binding transcription modulator</fullName>
    </alternativeName>
</protein>
<evidence type="ECO:0000256" key="4">
    <source>
        <dbReference type="SAM" id="MobiDB-lite"/>
    </source>
</evidence>
<name>A0A4U8VD22_9HEMI</name>
<feature type="region of interest" description="Disordered" evidence="4">
    <location>
        <begin position="178"/>
        <end position="201"/>
    </location>
</feature>
<accession>A0A4U8VD22</accession>
<proteinExistence type="evidence at transcript level"/>
<comment type="similarity">
    <text evidence="1">Belongs to the ABITRAM family.</text>
</comment>
<gene>
    <name evidence="5" type="primary">simiate</name>
</gene>
<dbReference type="InterPro" id="IPR039169">
    <property type="entry name" value="Abitram"/>
</dbReference>
<dbReference type="InterPro" id="IPR011053">
    <property type="entry name" value="Single_hybrid_motif"/>
</dbReference>
<dbReference type="GO" id="GO:0005634">
    <property type="term" value="C:nucleus"/>
    <property type="evidence" value="ECO:0007669"/>
    <property type="project" value="TreeGrafter"/>
</dbReference>
<organism evidence="5">
    <name type="scientific">Mesovelia mulsanti</name>
    <dbReference type="NCBI Taxonomy" id="236398"/>
    <lineage>
        <taxon>Eukaryota</taxon>
        <taxon>Metazoa</taxon>
        <taxon>Ecdysozoa</taxon>
        <taxon>Arthropoda</taxon>
        <taxon>Hexapoda</taxon>
        <taxon>Insecta</taxon>
        <taxon>Pterygota</taxon>
        <taxon>Neoptera</taxon>
        <taxon>Paraneoptera</taxon>
        <taxon>Hemiptera</taxon>
        <taxon>Heteroptera</taxon>
        <taxon>Gerromorpha</taxon>
        <taxon>Gerroidea</taxon>
        <taxon>Mesoveliidae</taxon>
        <taxon>Mesovelia</taxon>
    </lineage>
</organism>